<comment type="caution">
    <text evidence="11">The sequence shown here is derived from an EMBL/GenBank/DDBJ whole genome shotgun (WGS) entry which is preliminary data.</text>
</comment>
<feature type="region of interest" description="Disordered" evidence="8">
    <location>
        <begin position="136"/>
        <end position="157"/>
    </location>
</feature>
<dbReference type="PROSITE" id="PS00761">
    <property type="entry name" value="SPASE_I_3"/>
    <property type="match status" value="1"/>
</dbReference>
<dbReference type="Gene3D" id="3.30.457.10">
    <property type="entry name" value="Copper amine oxidase-like, N-terminal domain"/>
    <property type="match status" value="1"/>
</dbReference>
<keyword evidence="5 7" id="KW-0378">Hydrolase</keyword>
<dbReference type="SUPFAM" id="SSF51306">
    <property type="entry name" value="LexA/Signal peptidase"/>
    <property type="match status" value="1"/>
</dbReference>
<dbReference type="PROSITE" id="PS00760">
    <property type="entry name" value="SPASE_I_2"/>
    <property type="match status" value="1"/>
</dbReference>
<keyword evidence="12" id="KW-1185">Reference proteome</keyword>
<dbReference type="RefSeq" id="WP_190239722.1">
    <property type="nucleotide sequence ID" value="NZ_QFGA01000001.1"/>
</dbReference>
<dbReference type="CDD" id="cd06530">
    <property type="entry name" value="S26_SPase_I"/>
    <property type="match status" value="1"/>
</dbReference>
<dbReference type="EC" id="3.4.21.89" evidence="4 7"/>
<reference evidence="11 12" key="1">
    <citation type="journal article" date="2018" name="Environ. Microbiol.">
        <title>Novel energy conservation strategies and behaviour of Pelotomaculum schinkii driving syntrophic propionate catabolism.</title>
        <authorList>
            <person name="Hidalgo-Ahumada C.A.P."/>
            <person name="Nobu M.K."/>
            <person name="Narihiro T."/>
            <person name="Tamaki H."/>
            <person name="Liu W.T."/>
            <person name="Kamagata Y."/>
            <person name="Stams A.J.M."/>
            <person name="Imachi H."/>
            <person name="Sousa D.Z."/>
        </authorList>
    </citation>
    <scope>NUCLEOTIDE SEQUENCE [LARGE SCALE GENOMIC DNA]</scope>
    <source>
        <strain evidence="11 12">HH</strain>
    </source>
</reference>
<sequence length="411" mass="45590">MSRIVLIMLVVITCLALFPVGLVCATTVTLNGETLQFDIPPTVENGRTLVPMRAISEALGASVIWDESTQTVIAIKDSTEVKLVIGDAAYKNGVPVKLDVPAKIINDRTMVPLRFISEAMGCTVNWDDSRQIITISSTDNPAETPPNNDDKSSKSSQQNGYLAVHYNKVFYITWTESGTKLKGEFHSFQINNGEIMSAQVPFEGTKNGPDISITVHYQTVPVIDITGSIKHGVLNLQYAENDELTKFTFRPSSLDDYTKTVDEVKKTWQDQDIYSFPGGSMEPTIPAGSCIIVKKYQNINSLKRGDIIAFKYPLDTKRVFAKRVIGLGGETISLKDSHLFINGLEVPEEYLPKDLQFSDYGPKTIPDGMYFVMGDNRNNSDDSRVWGFLPQDLITGKVIQIIDNTKNESLK</sequence>
<dbReference type="PRINTS" id="PR00727">
    <property type="entry name" value="LEADERPTASE"/>
</dbReference>
<gene>
    <name evidence="11" type="primary">sipT_1</name>
    <name evidence="11" type="ORF">Psch_01505</name>
</gene>
<dbReference type="GO" id="GO:0009003">
    <property type="term" value="F:signal peptidase activity"/>
    <property type="evidence" value="ECO:0007669"/>
    <property type="project" value="UniProtKB-EC"/>
</dbReference>
<evidence type="ECO:0000256" key="2">
    <source>
        <dbReference type="ARBA" id="ARBA00004401"/>
    </source>
</evidence>
<feature type="compositionally biased region" description="Polar residues" evidence="8">
    <location>
        <begin position="136"/>
        <end position="147"/>
    </location>
</feature>
<dbReference type="InterPro" id="IPR000223">
    <property type="entry name" value="Pept_S26A_signal_pept_1"/>
</dbReference>
<evidence type="ECO:0000256" key="4">
    <source>
        <dbReference type="ARBA" id="ARBA00013208"/>
    </source>
</evidence>
<evidence type="ECO:0000259" key="9">
    <source>
        <dbReference type="Pfam" id="PF07833"/>
    </source>
</evidence>
<dbReference type="InterPro" id="IPR019758">
    <property type="entry name" value="Pept_S26A_signal_pept_1_CS"/>
</dbReference>
<evidence type="ECO:0000256" key="8">
    <source>
        <dbReference type="SAM" id="MobiDB-lite"/>
    </source>
</evidence>
<accession>A0A4Y7RGS6</accession>
<dbReference type="GO" id="GO:0005886">
    <property type="term" value="C:plasma membrane"/>
    <property type="evidence" value="ECO:0007669"/>
    <property type="project" value="UniProtKB-SubCell"/>
</dbReference>
<dbReference type="Pfam" id="PF07833">
    <property type="entry name" value="Cu_amine_oxidN1"/>
    <property type="match status" value="1"/>
</dbReference>
<proteinExistence type="inferred from homology"/>
<comment type="similarity">
    <text evidence="3 7">Belongs to the peptidase S26 family.</text>
</comment>
<dbReference type="EMBL" id="QFGA01000001">
    <property type="protein sequence ID" value="TEB07950.1"/>
    <property type="molecule type" value="Genomic_DNA"/>
</dbReference>
<organism evidence="11 12">
    <name type="scientific">Pelotomaculum schinkii</name>
    <dbReference type="NCBI Taxonomy" id="78350"/>
    <lineage>
        <taxon>Bacteria</taxon>
        <taxon>Bacillati</taxon>
        <taxon>Bacillota</taxon>
        <taxon>Clostridia</taxon>
        <taxon>Eubacteriales</taxon>
        <taxon>Desulfotomaculaceae</taxon>
        <taxon>Pelotomaculum</taxon>
    </lineage>
</organism>
<dbReference type="AlphaFoldDB" id="A0A4Y7RGS6"/>
<protein>
    <recommendedName>
        <fullName evidence="4 7">Signal peptidase I</fullName>
        <ecNumber evidence="4 7">3.4.21.89</ecNumber>
    </recommendedName>
</protein>
<feature type="domain" description="Peptidase S26" evidence="10">
    <location>
        <begin position="274"/>
        <end position="399"/>
    </location>
</feature>
<dbReference type="InterPro" id="IPR019757">
    <property type="entry name" value="Pept_S26A_signal_pept_1_Lys-AS"/>
</dbReference>
<dbReference type="PANTHER" id="PTHR43390:SF1">
    <property type="entry name" value="CHLOROPLAST PROCESSING PEPTIDASE"/>
    <property type="match status" value="1"/>
</dbReference>
<evidence type="ECO:0000256" key="7">
    <source>
        <dbReference type="RuleBase" id="RU362042"/>
    </source>
</evidence>
<dbReference type="InterPro" id="IPR012854">
    <property type="entry name" value="Cu_amine_oxidase-like_N"/>
</dbReference>
<evidence type="ECO:0000313" key="12">
    <source>
        <dbReference type="Proteomes" id="UP000298324"/>
    </source>
</evidence>
<dbReference type="GO" id="GO:0006465">
    <property type="term" value="P:signal peptide processing"/>
    <property type="evidence" value="ECO:0007669"/>
    <property type="project" value="InterPro"/>
</dbReference>
<feature type="active site" evidence="6">
    <location>
        <position position="322"/>
    </location>
</feature>
<dbReference type="SUPFAM" id="SSF55383">
    <property type="entry name" value="Copper amine oxidase, domain N"/>
    <property type="match status" value="1"/>
</dbReference>
<dbReference type="Proteomes" id="UP000298324">
    <property type="component" value="Unassembled WGS sequence"/>
</dbReference>
<evidence type="ECO:0000313" key="11">
    <source>
        <dbReference type="EMBL" id="TEB07950.1"/>
    </source>
</evidence>
<comment type="subcellular location">
    <subcellularLocation>
        <location evidence="2">Cell membrane</location>
        <topology evidence="2">Single-pass type II membrane protein</topology>
    </subcellularLocation>
    <subcellularLocation>
        <location evidence="7">Membrane</location>
        <topology evidence="7">Single-pass type II membrane protein</topology>
    </subcellularLocation>
</comment>
<name>A0A4Y7RGS6_9FIRM</name>
<dbReference type="InterPro" id="IPR019533">
    <property type="entry name" value="Peptidase_S26"/>
</dbReference>
<dbReference type="Gene3D" id="2.10.109.10">
    <property type="entry name" value="Umud Fragment, subunit A"/>
    <property type="match status" value="1"/>
</dbReference>
<dbReference type="InterPro" id="IPR036286">
    <property type="entry name" value="LexA/Signal_pep-like_sf"/>
</dbReference>
<evidence type="ECO:0000256" key="5">
    <source>
        <dbReference type="ARBA" id="ARBA00022801"/>
    </source>
</evidence>
<dbReference type="InterPro" id="IPR036582">
    <property type="entry name" value="Mao_N_sf"/>
</dbReference>
<keyword evidence="7" id="KW-0645">Protease</keyword>
<evidence type="ECO:0000256" key="6">
    <source>
        <dbReference type="PIRSR" id="PIRSR600223-1"/>
    </source>
</evidence>
<evidence type="ECO:0000259" key="10">
    <source>
        <dbReference type="Pfam" id="PF10502"/>
    </source>
</evidence>
<dbReference type="PANTHER" id="PTHR43390">
    <property type="entry name" value="SIGNAL PEPTIDASE I"/>
    <property type="match status" value="1"/>
</dbReference>
<dbReference type="Pfam" id="PF10502">
    <property type="entry name" value="Peptidase_S26"/>
    <property type="match status" value="1"/>
</dbReference>
<comment type="catalytic activity">
    <reaction evidence="1 7">
        <text>Cleavage of hydrophobic, N-terminal signal or leader sequences from secreted and periplasmic proteins.</text>
        <dbReference type="EC" id="3.4.21.89"/>
    </reaction>
</comment>
<dbReference type="NCBIfam" id="TIGR02227">
    <property type="entry name" value="sigpep_I_bact"/>
    <property type="match status" value="1"/>
</dbReference>
<evidence type="ECO:0000256" key="3">
    <source>
        <dbReference type="ARBA" id="ARBA00009370"/>
    </source>
</evidence>
<evidence type="ECO:0000256" key="1">
    <source>
        <dbReference type="ARBA" id="ARBA00000677"/>
    </source>
</evidence>
<feature type="domain" description="Copper amine oxidase-like N-terminal" evidence="9">
    <location>
        <begin position="30"/>
        <end position="135"/>
    </location>
</feature>
<feature type="active site" evidence="6">
    <location>
        <position position="280"/>
    </location>
</feature>
<dbReference type="GO" id="GO:0004252">
    <property type="term" value="F:serine-type endopeptidase activity"/>
    <property type="evidence" value="ECO:0007669"/>
    <property type="project" value="InterPro"/>
</dbReference>